<evidence type="ECO:0000256" key="4">
    <source>
        <dbReference type="ARBA" id="ARBA00022989"/>
    </source>
</evidence>
<dbReference type="PANTHER" id="PTHR11819">
    <property type="entry name" value="SOLUTE CARRIER FAMILY 5"/>
    <property type="match status" value="1"/>
</dbReference>
<dbReference type="AlphaFoldDB" id="A0A846MPU0"/>
<dbReference type="InterPro" id="IPR038377">
    <property type="entry name" value="Na/Glc_symporter_sf"/>
</dbReference>
<name>A0A846MPU0_9BACT</name>
<reference evidence="8 9" key="1">
    <citation type="submission" date="2020-03" db="EMBL/GenBank/DDBJ databases">
        <title>Genomic Encyclopedia of Type Strains, Phase IV (KMG-IV): sequencing the most valuable type-strain genomes for metagenomic binning, comparative biology and taxonomic classification.</title>
        <authorList>
            <person name="Goeker M."/>
        </authorList>
    </citation>
    <scope>NUCLEOTIDE SEQUENCE [LARGE SCALE GENOMIC DNA]</scope>
    <source>
        <strain evidence="8 9">DSM 5718</strain>
    </source>
</reference>
<evidence type="ECO:0000256" key="6">
    <source>
        <dbReference type="RuleBase" id="RU362091"/>
    </source>
</evidence>
<evidence type="ECO:0000256" key="5">
    <source>
        <dbReference type="ARBA" id="ARBA00023136"/>
    </source>
</evidence>
<feature type="transmembrane region" description="Helical" evidence="7">
    <location>
        <begin position="306"/>
        <end position="324"/>
    </location>
</feature>
<comment type="similarity">
    <text evidence="2 6">Belongs to the sodium:solute symporter (SSF) (TC 2.A.21) family.</text>
</comment>
<gene>
    <name evidence="8" type="ORF">FHS56_000937</name>
</gene>
<evidence type="ECO:0000256" key="3">
    <source>
        <dbReference type="ARBA" id="ARBA00022692"/>
    </source>
</evidence>
<dbReference type="InterPro" id="IPR001734">
    <property type="entry name" value="Na/solute_symporter"/>
</dbReference>
<keyword evidence="3 7" id="KW-0812">Transmembrane</keyword>
<feature type="transmembrane region" description="Helical" evidence="7">
    <location>
        <begin position="129"/>
        <end position="151"/>
    </location>
</feature>
<evidence type="ECO:0000313" key="9">
    <source>
        <dbReference type="Proteomes" id="UP000537126"/>
    </source>
</evidence>
<comment type="caution">
    <text evidence="8">The sequence shown here is derived from an EMBL/GenBank/DDBJ whole genome shotgun (WGS) entry which is preliminary data.</text>
</comment>
<evidence type="ECO:0000256" key="7">
    <source>
        <dbReference type="SAM" id="Phobius"/>
    </source>
</evidence>
<feature type="transmembrane region" description="Helical" evidence="7">
    <location>
        <begin position="47"/>
        <end position="68"/>
    </location>
</feature>
<evidence type="ECO:0000256" key="2">
    <source>
        <dbReference type="ARBA" id="ARBA00006434"/>
    </source>
</evidence>
<dbReference type="Gene3D" id="1.20.1730.10">
    <property type="entry name" value="Sodium/glucose cotransporter"/>
    <property type="match status" value="1"/>
</dbReference>
<feature type="transmembrane region" description="Helical" evidence="7">
    <location>
        <begin position="568"/>
        <end position="588"/>
    </location>
</feature>
<dbReference type="CDD" id="cd11477">
    <property type="entry name" value="SLC5sbd_u1"/>
    <property type="match status" value="1"/>
</dbReference>
<dbReference type="GO" id="GO:0005412">
    <property type="term" value="F:D-glucose:sodium symporter activity"/>
    <property type="evidence" value="ECO:0007669"/>
    <property type="project" value="TreeGrafter"/>
</dbReference>
<protein>
    <submittedName>
        <fullName evidence="8">Na+/proline symporter</fullName>
    </submittedName>
</protein>
<dbReference type="PANTHER" id="PTHR11819:SF77">
    <property type="entry name" value="SODIUM_GLUCOSE COTRANSPORT PROTEIN"/>
    <property type="match status" value="1"/>
</dbReference>
<dbReference type="Proteomes" id="UP000537126">
    <property type="component" value="Unassembled WGS sequence"/>
</dbReference>
<dbReference type="GO" id="GO:0005886">
    <property type="term" value="C:plasma membrane"/>
    <property type="evidence" value="ECO:0007669"/>
    <property type="project" value="TreeGrafter"/>
</dbReference>
<dbReference type="EMBL" id="JAASRN010000001">
    <property type="protein sequence ID" value="NIK73451.1"/>
    <property type="molecule type" value="Genomic_DNA"/>
</dbReference>
<dbReference type="Pfam" id="PF00474">
    <property type="entry name" value="SSF"/>
    <property type="match status" value="1"/>
</dbReference>
<feature type="transmembrane region" description="Helical" evidence="7">
    <location>
        <begin position="423"/>
        <end position="444"/>
    </location>
</feature>
<sequence length="594" mass="65571">MGSTLTLLDWGVIILFLLLFVGIGLRAGRSSIQNIQDYFLGGRRLPWWLAGGSMVATTFAADTPLAVTELVYKNGIAGNWLWWNAVAGGVLTVFFFAAYWHRSGVMTDAELAELRYSGKVALFLRGFRAVYLGLFMNVLIIAWVNLAMLSLLKVFFDLNDTQAFLWLSVMMVMVMLYASLSGLKGIAATDVVQFIVAMGGCIVLAIIVLHSESVGGMQALKSRLSAERLSFFPTIGSASSSGHSMSIGIGSFLAFVAVQWWASWYPGAEPGGGGYIAQRLMSTRSETEAVKAGLFFQIAHYALRPWAWIVVALCALVLFPDLPAEQSRYGFVYVMRDFLPEGLRGLLLVAFIAAYMSTISTQLNWGASYLTGDLYQRLLAPPLKLSGQESINRHYVLVSKLFTILLAACGLVVTLYVERITAIWEFIIECGAGLGLVLILRWYWWRVNAWSEITATLVPLVVYFIAKYVLSRWNPVWGLSLQEAPHSYYLTVGVTTAAWVTVTFLTPPTDAAQLKAFYERVQPLGWWKPISKQDGTRPLLGLLIAWALGVGLVYSLLFGIGYAVLLDFFPMTISLSLALACGVALSFVMKRLQK</sequence>
<feature type="transmembrane region" description="Helical" evidence="7">
    <location>
        <begin position="450"/>
        <end position="470"/>
    </location>
</feature>
<comment type="subcellular location">
    <subcellularLocation>
        <location evidence="1">Membrane</location>
        <topology evidence="1">Multi-pass membrane protein</topology>
    </subcellularLocation>
</comment>
<feature type="transmembrane region" description="Helical" evidence="7">
    <location>
        <begin position="345"/>
        <end position="365"/>
    </location>
</feature>
<keyword evidence="4 7" id="KW-1133">Transmembrane helix</keyword>
<organism evidence="8 9">
    <name type="scientific">Thermonema lapsum</name>
    <dbReference type="NCBI Taxonomy" id="28195"/>
    <lineage>
        <taxon>Bacteria</taxon>
        <taxon>Pseudomonadati</taxon>
        <taxon>Bacteroidota</taxon>
        <taxon>Cytophagia</taxon>
        <taxon>Cytophagales</taxon>
        <taxon>Thermonemataceae</taxon>
        <taxon>Thermonema</taxon>
    </lineage>
</organism>
<dbReference type="PROSITE" id="PS50283">
    <property type="entry name" value="NA_SOLUT_SYMP_3"/>
    <property type="match status" value="1"/>
</dbReference>
<keyword evidence="9" id="KW-1185">Reference proteome</keyword>
<feature type="transmembrane region" description="Helical" evidence="7">
    <location>
        <begin position="80"/>
        <end position="100"/>
    </location>
</feature>
<dbReference type="RefSeq" id="WP_166918690.1">
    <property type="nucleotide sequence ID" value="NZ_JAASRN010000001.1"/>
</dbReference>
<feature type="transmembrane region" description="Helical" evidence="7">
    <location>
        <begin position="7"/>
        <end position="27"/>
    </location>
</feature>
<accession>A0A846MPU0</accession>
<feature type="transmembrane region" description="Helical" evidence="7">
    <location>
        <begin position="192"/>
        <end position="210"/>
    </location>
</feature>
<feature type="transmembrane region" description="Helical" evidence="7">
    <location>
        <begin position="395"/>
        <end position="416"/>
    </location>
</feature>
<keyword evidence="5 7" id="KW-0472">Membrane</keyword>
<feature type="transmembrane region" description="Helical" evidence="7">
    <location>
        <begin position="163"/>
        <end position="180"/>
    </location>
</feature>
<evidence type="ECO:0000256" key="1">
    <source>
        <dbReference type="ARBA" id="ARBA00004141"/>
    </source>
</evidence>
<proteinExistence type="inferred from homology"/>
<evidence type="ECO:0000313" key="8">
    <source>
        <dbReference type="EMBL" id="NIK73451.1"/>
    </source>
</evidence>
<feature type="transmembrane region" description="Helical" evidence="7">
    <location>
        <begin position="539"/>
        <end position="562"/>
    </location>
</feature>